<gene>
    <name evidence="2" type="ORF">B0A50_05530</name>
</gene>
<dbReference type="EMBL" id="NAJL01000031">
    <property type="protein sequence ID" value="TKA26018.1"/>
    <property type="molecule type" value="Genomic_DNA"/>
</dbReference>
<evidence type="ECO:0000256" key="1">
    <source>
        <dbReference type="SAM" id="MobiDB-lite"/>
    </source>
</evidence>
<comment type="caution">
    <text evidence="2">The sequence shown here is derived from an EMBL/GenBank/DDBJ whole genome shotgun (WGS) entry which is preliminary data.</text>
</comment>
<proteinExistence type="predicted"/>
<dbReference type="Proteomes" id="UP000308549">
    <property type="component" value="Unassembled WGS sequence"/>
</dbReference>
<feature type="region of interest" description="Disordered" evidence="1">
    <location>
        <begin position="1"/>
        <end position="28"/>
    </location>
</feature>
<sequence>MDTSEQGLGGFFFSWPPSASRNATRTSGESETTWRFSYLTKPAPRTLTIFDLPPEIRNIIYTYALKEKDFINPMRSQAPALLSTCQEVRNEALQINLAVNELVFNIDLRKADNIRYSVFLWSHYMIGKDGLQPGQLLLLRSERFLLAFEQAWDGTGIRLGGFRLPREVWADWERPSIDHALDIVFRNKEVDLRPFLAHNVLPGLVRFMADRLRKAADDKREAIDYIIGVQDVQ</sequence>
<keyword evidence="3" id="KW-1185">Reference proteome</keyword>
<name>A0A4U0TUS5_9PEZI</name>
<dbReference type="AlphaFoldDB" id="A0A4U0TUS5"/>
<organism evidence="2 3">
    <name type="scientific">Salinomyces thailandicus</name>
    <dbReference type="NCBI Taxonomy" id="706561"/>
    <lineage>
        <taxon>Eukaryota</taxon>
        <taxon>Fungi</taxon>
        <taxon>Dikarya</taxon>
        <taxon>Ascomycota</taxon>
        <taxon>Pezizomycotina</taxon>
        <taxon>Dothideomycetes</taxon>
        <taxon>Dothideomycetidae</taxon>
        <taxon>Mycosphaerellales</taxon>
        <taxon>Teratosphaeriaceae</taxon>
        <taxon>Salinomyces</taxon>
    </lineage>
</organism>
<protein>
    <submittedName>
        <fullName evidence="2">Uncharacterized protein</fullName>
    </submittedName>
</protein>
<evidence type="ECO:0000313" key="2">
    <source>
        <dbReference type="EMBL" id="TKA26018.1"/>
    </source>
</evidence>
<evidence type="ECO:0000313" key="3">
    <source>
        <dbReference type="Proteomes" id="UP000308549"/>
    </source>
</evidence>
<feature type="compositionally biased region" description="Polar residues" evidence="1">
    <location>
        <begin position="17"/>
        <end position="28"/>
    </location>
</feature>
<accession>A0A4U0TUS5</accession>
<dbReference type="OrthoDB" id="2951834at2759"/>
<reference evidence="2 3" key="1">
    <citation type="submission" date="2017-03" db="EMBL/GenBank/DDBJ databases">
        <title>Genomes of endolithic fungi from Antarctica.</title>
        <authorList>
            <person name="Coleine C."/>
            <person name="Masonjones S."/>
            <person name="Stajich J.E."/>
        </authorList>
    </citation>
    <scope>NUCLEOTIDE SEQUENCE [LARGE SCALE GENOMIC DNA]</scope>
    <source>
        <strain evidence="2 3">CCFEE 6315</strain>
    </source>
</reference>